<dbReference type="EMBL" id="QRVA01000035">
    <property type="protein sequence ID" value="RGS13115.1"/>
    <property type="molecule type" value="Genomic_DNA"/>
</dbReference>
<reference evidence="1 2" key="1">
    <citation type="submission" date="2018-08" db="EMBL/GenBank/DDBJ databases">
        <title>A genome reference for cultivated species of the human gut microbiota.</title>
        <authorList>
            <person name="Zou Y."/>
            <person name="Xue W."/>
            <person name="Luo G."/>
        </authorList>
    </citation>
    <scope>NUCLEOTIDE SEQUENCE [LARGE SCALE GENOMIC DNA]</scope>
    <source>
        <strain evidence="1 2">AF24-12</strain>
    </source>
</reference>
<gene>
    <name evidence="1" type="ORF">DWY11_12090</name>
</gene>
<protein>
    <submittedName>
        <fullName evidence="1">Uncharacterized protein</fullName>
    </submittedName>
</protein>
<sequence length="131" mass="13583">MAITGVDNIEVYGVTTSSSDSRYVSVVATAADGTTVEKDEITAPGNTAVVKVLLDKSKIYTVEITGVKEDKSAGADVALHGIWFNVGVTNGISNISAAAAKKNGKTYNLAGQEVSSSTKGLIIKNGKKYVK</sequence>
<dbReference type="AlphaFoldDB" id="A0A3E5DLZ6"/>
<dbReference type="Proteomes" id="UP000283872">
    <property type="component" value="Unassembled WGS sequence"/>
</dbReference>
<proteinExistence type="predicted"/>
<comment type="caution">
    <text evidence="1">The sequence shown here is derived from an EMBL/GenBank/DDBJ whole genome shotgun (WGS) entry which is preliminary data.</text>
</comment>
<organism evidence="1 2">
    <name type="scientific">Segatella copri</name>
    <dbReference type="NCBI Taxonomy" id="165179"/>
    <lineage>
        <taxon>Bacteria</taxon>
        <taxon>Pseudomonadati</taxon>
        <taxon>Bacteroidota</taxon>
        <taxon>Bacteroidia</taxon>
        <taxon>Bacteroidales</taxon>
        <taxon>Prevotellaceae</taxon>
        <taxon>Segatella</taxon>
    </lineage>
</organism>
<name>A0A3E5DLZ6_9BACT</name>
<evidence type="ECO:0000313" key="1">
    <source>
        <dbReference type="EMBL" id="RGS13115.1"/>
    </source>
</evidence>
<evidence type="ECO:0000313" key="2">
    <source>
        <dbReference type="Proteomes" id="UP000283872"/>
    </source>
</evidence>
<accession>A0A3E5DLZ6</accession>
<dbReference type="RefSeq" id="WP_117588083.1">
    <property type="nucleotide sequence ID" value="NZ_QRVA01000035.1"/>
</dbReference>